<keyword evidence="1" id="KW-1133">Transmembrane helix</keyword>
<dbReference type="Proteomes" id="UP000762676">
    <property type="component" value="Unassembled WGS sequence"/>
</dbReference>
<keyword evidence="3" id="KW-1185">Reference proteome</keyword>
<organism evidence="2 3">
    <name type="scientific">Elysia marginata</name>
    <dbReference type="NCBI Taxonomy" id="1093978"/>
    <lineage>
        <taxon>Eukaryota</taxon>
        <taxon>Metazoa</taxon>
        <taxon>Spiralia</taxon>
        <taxon>Lophotrochozoa</taxon>
        <taxon>Mollusca</taxon>
        <taxon>Gastropoda</taxon>
        <taxon>Heterobranchia</taxon>
        <taxon>Euthyneura</taxon>
        <taxon>Panpulmonata</taxon>
        <taxon>Sacoglossa</taxon>
        <taxon>Placobranchoidea</taxon>
        <taxon>Plakobranchidae</taxon>
        <taxon>Elysia</taxon>
    </lineage>
</organism>
<sequence>MDVMLESQTSMSPIGAIDWNDTWIYDNDSTTVKPEEPLLTSEVIEREGNRTSIQSQLPLIVGVAVGAFGLVLVVSTVAYKASKQQRRKQQKKEEEEQLNIITEFVETSLSG</sequence>
<evidence type="ECO:0000313" key="3">
    <source>
        <dbReference type="Proteomes" id="UP000762676"/>
    </source>
</evidence>
<accession>A0AAV4GU23</accession>
<feature type="transmembrane region" description="Helical" evidence="1">
    <location>
        <begin position="59"/>
        <end position="79"/>
    </location>
</feature>
<proteinExistence type="predicted"/>
<evidence type="ECO:0000256" key="1">
    <source>
        <dbReference type="SAM" id="Phobius"/>
    </source>
</evidence>
<keyword evidence="1" id="KW-0472">Membrane</keyword>
<protein>
    <submittedName>
        <fullName evidence="2">Uncharacterized protein</fullName>
    </submittedName>
</protein>
<evidence type="ECO:0000313" key="2">
    <source>
        <dbReference type="EMBL" id="GFR88041.1"/>
    </source>
</evidence>
<reference evidence="2 3" key="1">
    <citation type="journal article" date="2021" name="Elife">
        <title>Chloroplast acquisition without the gene transfer in kleptoplastic sea slugs, Plakobranchus ocellatus.</title>
        <authorList>
            <person name="Maeda T."/>
            <person name="Takahashi S."/>
            <person name="Yoshida T."/>
            <person name="Shimamura S."/>
            <person name="Takaki Y."/>
            <person name="Nagai Y."/>
            <person name="Toyoda A."/>
            <person name="Suzuki Y."/>
            <person name="Arimoto A."/>
            <person name="Ishii H."/>
            <person name="Satoh N."/>
            <person name="Nishiyama T."/>
            <person name="Hasebe M."/>
            <person name="Maruyama T."/>
            <person name="Minagawa J."/>
            <person name="Obokata J."/>
            <person name="Shigenobu S."/>
        </authorList>
    </citation>
    <scope>NUCLEOTIDE SEQUENCE [LARGE SCALE GENOMIC DNA]</scope>
</reference>
<dbReference type="EMBL" id="BMAT01005133">
    <property type="protein sequence ID" value="GFR88041.1"/>
    <property type="molecule type" value="Genomic_DNA"/>
</dbReference>
<name>A0AAV4GU23_9GAST</name>
<keyword evidence="1" id="KW-0812">Transmembrane</keyword>
<dbReference type="AlphaFoldDB" id="A0AAV4GU23"/>
<gene>
    <name evidence="2" type="ORF">ElyMa_002507700</name>
</gene>
<comment type="caution">
    <text evidence="2">The sequence shown here is derived from an EMBL/GenBank/DDBJ whole genome shotgun (WGS) entry which is preliminary data.</text>
</comment>